<evidence type="ECO:0000313" key="3">
    <source>
        <dbReference type="EMBL" id="MBP0458668.1"/>
    </source>
</evidence>
<sequence>MRPVRRPSVVRRRSYRSAHRAAWPNRGLAVVLAGGGALLGWWLPHAERSHHLGGLSYDPAAAQATLGAIAAGVITLTGFVLTAITLVVQSVQSMSPRLAGVLGYFERSLVLFGALTGTAVYALVVLAQISERHVPRLSVTLAIVFVVLSTGAILRSLAELREVVTGGGLVRAVAQRLHAALDHTWQEERSHAQPPTDAPREPHTSLTADSTDIAATDRGIVQDIDDRAIAATAARCGTHVTCLVAVGSFVEPGVPLLRVAPAPPSAADARRLTRAVRIGPSRRVDHDPAYGLRLLVDVAIRALSPAVNDPTTAVQALDQIEFALLRLAPRPLGTATVRDPGGTARLTIPRPGWNALLDLALAEVLLYGADALQVHRRLRALLDTLARACPPSRASALVPYRAALDRTAQALADPALIATATVPDPQGLGGSDPRDGTAADA</sequence>
<keyword evidence="2" id="KW-0472">Membrane</keyword>
<evidence type="ECO:0000313" key="4">
    <source>
        <dbReference type="Proteomes" id="UP000670475"/>
    </source>
</evidence>
<dbReference type="Proteomes" id="UP000670475">
    <property type="component" value="Unassembled WGS sequence"/>
</dbReference>
<feature type="transmembrane region" description="Helical" evidence="2">
    <location>
        <begin position="109"/>
        <end position="129"/>
    </location>
</feature>
<dbReference type="AlphaFoldDB" id="A0A940MD21"/>
<accession>A0A940MD21</accession>
<feature type="region of interest" description="Disordered" evidence="1">
    <location>
        <begin position="422"/>
        <end position="441"/>
    </location>
</feature>
<evidence type="ECO:0000256" key="2">
    <source>
        <dbReference type="SAM" id="Phobius"/>
    </source>
</evidence>
<protein>
    <submittedName>
        <fullName evidence="3">DUF2254 domain-containing protein</fullName>
    </submittedName>
</protein>
<dbReference type="Pfam" id="PF10011">
    <property type="entry name" value="DUF2254"/>
    <property type="match status" value="1"/>
</dbReference>
<keyword evidence="2" id="KW-0812">Transmembrane</keyword>
<keyword evidence="4" id="KW-1185">Reference proteome</keyword>
<organism evidence="3 4">
    <name type="scientific">Streptomyces montanisoli</name>
    <dbReference type="NCBI Taxonomy" id="2798581"/>
    <lineage>
        <taxon>Bacteria</taxon>
        <taxon>Bacillati</taxon>
        <taxon>Actinomycetota</taxon>
        <taxon>Actinomycetes</taxon>
        <taxon>Kitasatosporales</taxon>
        <taxon>Streptomycetaceae</taxon>
        <taxon>Streptomyces</taxon>
    </lineage>
</organism>
<gene>
    <name evidence="3" type="ORF">JFN87_14310</name>
</gene>
<keyword evidence="2" id="KW-1133">Transmembrane helix</keyword>
<dbReference type="InterPro" id="IPR018723">
    <property type="entry name" value="DUF2254_membrane"/>
</dbReference>
<proteinExistence type="predicted"/>
<reference evidence="3" key="1">
    <citation type="submission" date="2021-03" db="EMBL/GenBank/DDBJ databases">
        <title>Whole genome sequence of Streptomyces bomunensis MMS17-BM035.</title>
        <authorList>
            <person name="Lee J.H."/>
        </authorList>
    </citation>
    <scope>NUCLEOTIDE SEQUENCE</scope>
    <source>
        <strain evidence="3">MMS17-BM035</strain>
    </source>
</reference>
<feature type="compositionally biased region" description="Basic and acidic residues" evidence="1">
    <location>
        <begin position="432"/>
        <end position="441"/>
    </location>
</feature>
<feature type="transmembrane region" description="Helical" evidence="2">
    <location>
        <begin position="64"/>
        <end position="88"/>
    </location>
</feature>
<dbReference type="RefSeq" id="WP_209340417.1">
    <property type="nucleotide sequence ID" value="NZ_JAGIQL010000048.1"/>
</dbReference>
<dbReference type="EMBL" id="JAGIQL010000048">
    <property type="protein sequence ID" value="MBP0458668.1"/>
    <property type="molecule type" value="Genomic_DNA"/>
</dbReference>
<feature type="transmembrane region" description="Helical" evidence="2">
    <location>
        <begin position="21"/>
        <end position="44"/>
    </location>
</feature>
<comment type="caution">
    <text evidence="3">The sequence shown here is derived from an EMBL/GenBank/DDBJ whole genome shotgun (WGS) entry which is preliminary data.</text>
</comment>
<name>A0A940MD21_9ACTN</name>
<feature type="region of interest" description="Disordered" evidence="1">
    <location>
        <begin position="185"/>
        <end position="211"/>
    </location>
</feature>
<evidence type="ECO:0000256" key="1">
    <source>
        <dbReference type="SAM" id="MobiDB-lite"/>
    </source>
</evidence>